<dbReference type="InterPro" id="IPR016195">
    <property type="entry name" value="Pol/histidinol_Pase-like"/>
</dbReference>
<dbReference type="OrthoDB" id="9775360at2"/>
<dbReference type="InterPro" id="IPR004013">
    <property type="entry name" value="PHP_dom"/>
</dbReference>
<evidence type="ECO:0000313" key="2">
    <source>
        <dbReference type="EMBL" id="GBC62948.1"/>
    </source>
</evidence>
<evidence type="ECO:0000313" key="3">
    <source>
        <dbReference type="Proteomes" id="UP000288096"/>
    </source>
</evidence>
<reference evidence="3" key="2">
    <citation type="submission" date="2019-01" db="EMBL/GenBank/DDBJ databases">
        <title>Genome sequence of Desulfonema ishimotonii strain Tokyo 01.</title>
        <authorList>
            <person name="Fukui M."/>
        </authorList>
    </citation>
    <scope>NUCLEOTIDE SEQUENCE [LARGE SCALE GENOMIC DNA]</scope>
    <source>
        <strain evidence="3">Tokyo 01</strain>
    </source>
</reference>
<proteinExistence type="predicted"/>
<dbReference type="RefSeq" id="WP_124330073.1">
    <property type="nucleotide sequence ID" value="NZ_BEXT01000001.1"/>
</dbReference>
<dbReference type="PANTHER" id="PTHR42924">
    <property type="entry name" value="EXONUCLEASE"/>
    <property type="match status" value="1"/>
</dbReference>
<accession>A0A401G134</accession>
<reference evidence="3" key="1">
    <citation type="submission" date="2017-11" db="EMBL/GenBank/DDBJ databases">
        <authorList>
            <person name="Watanabe M."/>
            <person name="Kojima H."/>
        </authorList>
    </citation>
    <scope>NUCLEOTIDE SEQUENCE [LARGE SCALE GENOMIC DNA]</scope>
    <source>
        <strain evidence="3">Tokyo 01</strain>
    </source>
</reference>
<dbReference type="CDD" id="cd07432">
    <property type="entry name" value="PHP_HisPPase"/>
    <property type="match status" value="1"/>
</dbReference>
<dbReference type="PANTHER" id="PTHR42924:SF3">
    <property type="entry name" value="POLYMERASE_HISTIDINOL PHOSPHATASE N-TERMINAL DOMAIN-CONTAINING PROTEIN"/>
    <property type="match status" value="1"/>
</dbReference>
<evidence type="ECO:0000259" key="1">
    <source>
        <dbReference type="SMART" id="SM00481"/>
    </source>
</evidence>
<name>A0A401G134_9BACT</name>
<dbReference type="Pfam" id="PF02811">
    <property type="entry name" value="PHP"/>
    <property type="match status" value="1"/>
</dbReference>
<dbReference type="GO" id="GO:0004534">
    <property type="term" value="F:5'-3' RNA exonuclease activity"/>
    <property type="evidence" value="ECO:0007669"/>
    <property type="project" value="TreeGrafter"/>
</dbReference>
<dbReference type="InterPro" id="IPR003141">
    <property type="entry name" value="Pol/His_phosphatase_N"/>
</dbReference>
<dbReference type="Proteomes" id="UP000288096">
    <property type="component" value="Unassembled WGS sequence"/>
</dbReference>
<organism evidence="2 3">
    <name type="scientific">Desulfonema ishimotonii</name>
    <dbReference type="NCBI Taxonomy" id="45657"/>
    <lineage>
        <taxon>Bacteria</taxon>
        <taxon>Pseudomonadati</taxon>
        <taxon>Thermodesulfobacteriota</taxon>
        <taxon>Desulfobacteria</taxon>
        <taxon>Desulfobacterales</taxon>
        <taxon>Desulfococcaceae</taxon>
        <taxon>Desulfonema</taxon>
    </lineage>
</organism>
<dbReference type="AlphaFoldDB" id="A0A401G134"/>
<comment type="caution">
    <text evidence="2">The sequence shown here is derived from an EMBL/GenBank/DDBJ whole genome shotgun (WGS) entry which is preliminary data.</text>
</comment>
<protein>
    <submittedName>
        <fullName evidence="2">Histidinol-phosphatase</fullName>
    </submittedName>
</protein>
<dbReference type="EMBL" id="BEXT01000001">
    <property type="protein sequence ID" value="GBC62948.1"/>
    <property type="molecule type" value="Genomic_DNA"/>
</dbReference>
<keyword evidence="3" id="KW-1185">Reference proteome</keyword>
<feature type="domain" description="Polymerase/histidinol phosphatase N-terminal" evidence="1">
    <location>
        <begin position="3"/>
        <end position="69"/>
    </location>
</feature>
<dbReference type="Pfam" id="PF13263">
    <property type="entry name" value="PHP_C"/>
    <property type="match status" value="1"/>
</dbReference>
<dbReference type="InterPro" id="IPR052018">
    <property type="entry name" value="PHP_domain"/>
</dbReference>
<dbReference type="SUPFAM" id="SSF89550">
    <property type="entry name" value="PHP domain-like"/>
    <property type="match status" value="1"/>
</dbReference>
<gene>
    <name evidence="2" type="ORF">DENIS_3932</name>
</gene>
<dbReference type="SMART" id="SM00481">
    <property type="entry name" value="POLIIIAc"/>
    <property type="match status" value="1"/>
</dbReference>
<dbReference type="GO" id="GO:0035312">
    <property type="term" value="F:5'-3' DNA exonuclease activity"/>
    <property type="evidence" value="ECO:0007669"/>
    <property type="project" value="TreeGrafter"/>
</dbReference>
<dbReference type="Gene3D" id="3.20.20.140">
    <property type="entry name" value="Metal-dependent hydrolases"/>
    <property type="match status" value="1"/>
</dbReference>
<sequence length="214" mass="23400">MLFDLHVHTDISPCSRLAVADILRNATYRGLDGVCITDHQTMSIRHKIREGRQPDGLMVIFGMEYTTCEGDFLIFGPFENIPGDLSARALLKTVAAAGGAAVAAHPFRANRPVSDWLIQEGLCRTVEAVNGRNSPDENRQVARWRNAYPLSETGGSDAHTLEELGTVVTRFDRPIHSGDDLISALKNGHCQPWQGYRPPLANALPAVSESDALL</sequence>